<feature type="domain" description="Capsule synthesis protein CapA" evidence="2">
    <location>
        <begin position="4"/>
        <end position="278"/>
    </location>
</feature>
<gene>
    <name evidence="3" type="ORF">OSTLU_26970</name>
</gene>
<dbReference type="RefSeq" id="XP_001420872.1">
    <property type="nucleotide sequence ID" value="XM_001420835.1"/>
</dbReference>
<organism evidence="3 4">
    <name type="scientific">Ostreococcus lucimarinus (strain CCE9901)</name>
    <dbReference type="NCBI Taxonomy" id="436017"/>
    <lineage>
        <taxon>Eukaryota</taxon>
        <taxon>Viridiplantae</taxon>
        <taxon>Chlorophyta</taxon>
        <taxon>Mamiellophyceae</taxon>
        <taxon>Mamiellales</taxon>
        <taxon>Bathycoccaceae</taxon>
        <taxon>Ostreococcus</taxon>
    </lineage>
</organism>
<dbReference type="HOGENOM" id="CLU_038823_3_0_1"/>
<evidence type="ECO:0000313" key="3">
    <source>
        <dbReference type="EMBL" id="ABO99165.1"/>
    </source>
</evidence>
<dbReference type="Pfam" id="PF09587">
    <property type="entry name" value="PGA_cap"/>
    <property type="match status" value="1"/>
</dbReference>
<accession>A4S630</accession>
<protein>
    <recommendedName>
        <fullName evidence="2">Capsule synthesis protein CapA domain-containing protein</fullName>
    </recommendedName>
</protein>
<dbReference type="Proteomes" id="UP000001568">
    <property type="component" value="Chromosome 12"/>
</dbReference>
<name>A4S630_OSTLU</name>
<dbReference type="eggNOG" id="ENOG502S32D">
    <property type="taxonomic scope" value="Eukaryota"/>
</dbReference>
<keyword evidence="4" id="KW-1185">Reference proteome</keyword>
<dbReference type="PANTHER" id="PTHR33393:SF11">
    <property type="entry name" value="POLYGLUTAMINE SYNTHESIS ACCESSORY PROTEIN RV0574C-RELATED"/>
    <property type="match status" value="1"/>
</dbReference>
<dbReference type="PANTHER" id="PTHR33393">
    <property type="entry name" value="POLYGLUTAMINE SYNTHESIS ACCESSORY PROTEIN RV0574C-RELATED"/>
    <property type="match status" value="1"/>
</dbReference>
<comment type="similarity">
    <text evidence="1">Belongs to the CapA family.</text>
</comment>
<dbReference type="InterPro" id="IPR052169">
    <property type="entry name" value="CW_Biosynth-Accessory"/>
</dbReference>
<dbReference type="SMART" id="SM00854">
    <property type="entry name" value="PGA_cap"/>
    <property type="match status" value="1"/>
</dbReference>
<dbReference type="KEGG" id="olu:OSTLU_26970"/>
<dbReference type="InterPro" id="IPR029052">
    <property type="entry name" value="Metallo-depent_PP-like"/>
</dbReference>
<evidence type="ECO:0000259" key="2">
    <source>
        <dbReference type="SMART" id="SM00854"/>
    </source>
</evidence>
<dbReference type="SUPFAM" id="SSF56300">
    <property type="entry name" value="Metallo-dependent phosphatases"/>
    <property type="match status" value="1"/>
</dbReference>
<dbReference type="AlphaFoldDB" id="A4S630"/>
<reference evidence="3 4" key="1">
    <citation type="journal article" date="2007" name="Proc. Natl. Acad. Sci. U.S.A.">
        <title>The tiny eukaryote Ostreococcus provides genomic insights into the paradox of plankton speciation.</title>
        <authorList>
            <person name="Palenik B."/>
            <person name="Grimwood J."/>
            <person name="Aerts A."/>
            <person name="Rouze P."/>
            <person name="Salamov A."/>
            <person name="Putnam N."/>
            <person name="Dupont C."/>
            <person name="Jorgensen R."/>
            <person name="Derelle E."/>
            <person name="Rombauts S."/>
            <person name="Zhou K."/>
            <person name="Otillar R."/>
            <person name="Merchant S.S."/>
            <person name="Podell S."/>
            <person name="Gaasterland T."/>
            <person name="Napoli C."/>
            <person name="Gendler K."/>
            <person name="Manuell A."/>
            <person name="Tai V."/>
            <person name="Vallon O."/>
            <person name="Piganeau G."/>
            <person name="Jancek S."/>
            <person name="Heijde M."/>
            <person name="Jabbari K."/>
            <person name="Bowler C."/>
            <person name="Lohr M."/>
            <person name="Robbens S."/>
            <person name="Werner G."/>
            <person name="Dubchak I."/>
            <person name="Pazour G.J."/>
            <person name="Ren Q."/>
            <person name="Paulsen I."/>
            <person name="Delwiche C."/>
            <person name="Schmutz J."/>
            <person name="Rokhsar D."/>
            <person name="Van de Peer Y."/>
            <person name="Moreau H."/>
            <person name="Grigoriev I.V."/>
        </authorList>
    </citation>
    <scope>NUCLEOTIDE SEQUENCE [LARGE SCALE GENOMIC DNA]</scope>
    <source>
        <strain evidence="3 4">CCE9901</strain>
    </source>
</reference>
<dbReference type="OrthoDB" id="189619at2759"/>
<dbReference type="STRING" id="436017.A4S630"/>
<evidence type="ECO:0000256" key="1">
    <source>
        <dbReference type="ARBA" id="ARBA00005662"/>
    </source>
</evidence>
<dbReference type="InterPro" id="IPR019079">
    <property type="entry name" value="Capsule_synth_CapA"/>
</dbReference>
<sequence>MTKQFFFAGDLMLARGVDQVLPNPLRNASLRESCCTHANDYVRLAMKKCAIQRKPTWTAKELLGDLLPALRSREPIDLSVVNLETSVTTNDEFWPRKGVCYRASKENCLDVLATLRVDVLTLANNHTLDFGIKGLIDTLDAIDSASRVGAGRNDLQAFEPKIVADTAVFGLCLENSGVPVSWQARRNAAGLALILDEHDLNRVAREIERTDVPIKIVSLHAGGNWGYSIEPETRMVCRRLIDAGAHFVHGHSSHHARSAELYKRRLILFGCGELLNDYEGIGDHAGFPSKTYNADLRYAYFPTLNDTGEFTEMKIDVFTQANCFRLERATIDATQRAFRSLVADYRRGGLAMSMKAPNTLLVKPL</sequence>
<dbReference type="Gene3D" id="3.60.21.10">
    <property type="match status" value="1"/>
</dbReference>
<dbReference type="GeneID" id="5004861"/>
<dbReference type="Gramene" id="ABO99165">
    <property type="protein sequence ID" value="ABO99165"/>
    <property type="gene ID" value="OSTLU_26970"/>
</dbReference>
<evidence type="ECO:0000313" key="4">
    <source>
        <dbReference type="Proteomes" id="UP000001568"/>
    </source>
</evidence>
<proteinExistence type="inferred from homology"/>
<dbReference type="EMBL" id="CP000592">
    <property type="protein sequence ID" value="ABO99165.1"/>
    <property type="molecule type" value="Genomic_DNA"/>
</dbReference>
<dbReference type="CDD" id="cd07381">
    <property type="entry name" value="MPP_CapA"/>
    <property type="match status" value="1"/>
</dbReference>
<dbReference type="OMA" id="CGDVMTG"/>